<name>A0ABR3A429_9AGAR</name>
<sequence>MEEQQTQPQTSLDAPIQLSFPAILRNPGVSSRFAYLHGSRVKAPPSASSRIPKKTRRDENGGKRWVRRKENAQFIGNPHVVAATRKDYHLQAASVKPTFPEPLPPYLPRTAKVPSSNVPGLDPNSANAGRFSMSLKGMRRDLRKFGYRAEVLVRDIESEILMWLDAGGAVISPDTREDTLQSPGRPIGDTQTVSEVSRTPLQLVWDTSSDAFARYVVHCCARFHNVVSFSKDVSDKRLTYLLRPNVTRPDHHATIGIDTPPATDIDTSSHFSSDSDFLSDRDTHSDLAESDVELEHPRNHLKTIPERSATSSPLASPTLTEDEKWSVVGGSDIDGDESEHDGGLVESIVSLSIQEEEDPDKTIEAIPTPAMASMYPRSRLRDRQHLRSTSSPSRSPARRAARRPQSGLNTKIRPPRTLYNTIYGS</sequence>
<gene>
    <name evidence="2" type="ORF">AAF712_004065</name>
</gene>
<proteinExistence type="predicted"/>
<comment type="caution">
    <text evidence="2">The sequence shown here is derived from an EMBL/GenBank/DDBJ whole genome shotgun (WGS) entry which is preliminary data.</text>
</comment>
<feature type="compositionally biased region" description="Polar residues" evidence="1">
    <location>
        <begin position="308"/>
        <end position="319"/>
    </location>
</feature>
<feature type="region of interest" description="Disordered" evidence="1">
    <location>
        <begin position="174"/>
        <end position="193"/>
    </location>
</feature>
<protein>
    <submittedName>
        <fullName evidence="2">Uncharacterized protein</fullName>
    </submittedName>
</protein>
<evidence type="ECO:0000313" key="2">
    <source>
        <dbReference type="EMBL" id="KAL0068736.1"/>
    </source>
</evidence>
<dbReference type="Proteomes" id="UP001437256">
    <property type="component" value="Unassembled WGS sequence"/>
</dbReference>
<reference evidence="2 3" key="1">
    <citation type="submission" date="2024-05" db="EMBL/GenBank/DDBJ databases">
        <title>A draft genome resource for the thread blight pathogen Marasmius tenuissimus strain MS-2.</title>
        <authorList>
            <person name="Yulfo-Soto G.E."/>
            <person name="Baruah I.K."/>
            <person name="Amoako-Attah I."/>
            <person name="Bukari Y."/>
            <person name="Meinhardt L.W."/>
            <person name="Bailey B.A."/>
            <person name="Cohen S.P."/>
        </authorList>
    </citation>
    <scope>NUCLEOTIDE SEQUENCE [LARGE SCALE GENOMIC DNA]</scope>
    <source>
        <strain evidence="2 3">MS-2</strain>
    </source>
</reference>
<accession>A0ABR3A429</accession>
<evidence type="ECO:0000256" key="1">
    <source>
        <dbReference type="SAM" id="MobiDB-lite"/>
    </source>
</evidence>
<feature type="compositionally biased region" description="Low complexity" evidence="1">
    <location>
        <begin position="263"/>
        <end position="276"/>
    </location>
</feature>
<feature type="region of interest" description="Disordered" evidence="1">
    <location>
        <begin position="354"/>
        <end position="425"/>
    </location>
</feature>
<feature type="region of interest" description="Disordered" evidence="1">
    <location>
        <begin position="39"/>
        <end position="62"/>
    </location>
</feature>
<organism evidence="2 3">
    <name type="scientific">Marasmius tenuissimus</name>
    <dbReference type="NCBI Taxonomy" id="585030"/>
    <lineage>
        <taxon>Eukaryota</taxon>
        <taxon>Fungi</taxon>
        <taxon>Dikarya</taxon>
        <taxon>Basidiomycota</taxon>
        <taxon>Agaricomycotina</taxon>
        <taxon>Agaricomycetes</taxon>
        <taxon>Agaricomycetidae</taxon>
        <taxon>Agaricales</taxon>
        <taxon>Marasmiineae</taxon>
        <taxon>Marasmiaceae</taxon>
        <taxon>Marasmius</taxon>
    </lineage>
</organism>
<evidence type="ECO:0000313" key="3">
    <source>
        <dbReference type="Proteomes" id="UP001437256"/>
    </source>
</evidence>
<keyword evidence="3" id="KW-1185">Reference proteome</keyword>
<feature type="region of interest" description="Disordered" evidence="1">
    <location>
        <begin position="249"/>
        <end position="341"/>
    </location>
</feature>
<dbReference type="EMBL" id="JBBXMP010000016">
    <property type="protein sequence ID" value="KAL0068736.1"/>
    <property type="molecule type" value="Genomic_DNA"/>
</dbReference>
<feature type="compositionally biased region" description="Basic and acidic residues" evidence="1">
    <location>
        <begin position="278"/>
        <end position="298"/>
    </location>
</feature>